<dbReference type="RefSeq" id="WP_016112286.1">
    <property type="nucleotide sequence ID" value="NZ_KB976195.1"/>
</dbReference>
<reference evidence="2 3" key="1">
    <citation type="submission" date="2012-12" db="EMBL/GenBank/DDBJ databases">
        <title>The Genome Sequence of Bacillus cereus VD133.</title>
        <authorList>
            <consortium name="The Broad Institute Genome Sequencing Platform"/>
            <consortium name="The Broad Institute Genome Sequencing Center for Infectious Disease"/>
            <person name="Feldgarden M."/>
            <person name="Van der Auwera G.A."/>
            <person name="Mahillon J."/>
            <person name="Duprez V."/>
            <person name="Timmery S."/>
            <person name="Mattelet C."/>
            <person name="Dierick K."/>
            <person name="Sun M."/>
            <person name="Yu Z."/>
            <person name="Zhu L."/>
            <person name="Hu X."/>
            <person name="Shank E.B."/>
            <person name="Swiecicka I."/>
            <person name="Hansen B.M."/>
            <person name="Andrup L."/>
            <person name="Walker B."/>
            <person name="Young S.K."/>
            <person name="Zeng Q."/>
            <person name="Gargeya S."/>
            <person name="Fitzgerald M."/>
            <person name="Haas B."/>
            <person name="Abouelleil A."/>
            <person name="Alvarado L."/>
            <person name="Arachchi H.M."/>
            <person name="Berlin A.M."/>
            <person name="Chapman S.B."/>
            <person name="Dewar J."/>
            <person name="Goldberg J."/>
            <person name="Griggs A."/>
            <person name="Gujja S."/>
            <person name="Hansen M."/>
            <person name="Howarth C."/>
            <person name="Imamovic A."/>
            <person name="Larimer J."/>
            <person name="McCowan C."/>
            <person name="Murphy C."/>
            <person name="Neiman D."/>
            <person name="Pearson M."/>
            <person name="Priest M."/>
            <person name="Roberts A."/>
            <person name="Saif S."/>
            <person name="Shea T."/>
            <person name="Sisk P."/>
            <person name="Sykes S."/>
            <person name="Wortman J."/>
            <person name="Nusbaum C."/>
            <person name="Birren B."/>
        </authorList>
    </citation>
    <scope>NUCLEOTIDE SEQUENCE [LARGE SCALE GENOMIC DNA]</scope>
    <source>
        <strain evidence="2 3">VD133</strain>
    </source>
</reference>
<evidence type="ECO:0000259" key="1">
    <source>
        <dbReference type="PROSITE" id="PS50104"/>
    </source>
</evidence>
<evidence type="ECO:0000313" key="2">
    <source>
        <dbReference type="EMBL" id="EOO24978.1"/>
    </source>
</evidence>
<dbReference type="Pfam" id="PF13676">
    <property type="entry name" value="TIR_2"/>
    <property type="match status" value="1"/>
</dbReference>
<dbReference type="EMBL" id="AHFB01000147">
    <property type="protein sequence ID" value="EOO24978.1"/>
    <property type="molecule type" value="Genomic_DNA"/>
</dbReference>
<dbReference type="GO" id="GO:0007165">
    <property type="term" value="P:signal transduction"/>
    <property type="evidence" value="ECO:0007669"/>
    <property type="project" value="InterPro"/>
</dbReference>
<dbReference type="SUPFAM" id="SSF52200">
    <property type="entry name" value="Toll/Interleukin receptor TIR domain"/>
    <property type="match status" value="1"/>
</dbReference>
<dbReference type="PROSITE" id="PS50104">
    <property type="entry name" value="TIR"/>
    <property type="match status" value="1"/>
</dbReference>
<organism evidence="2 3">
    <name type="scientific">Bacillus cereus VD133</name>
    <dbReference type="NCBI Taxonomy" id="1053233"/>
    <lineage>
        <taxon>Bacteria</taxon>
        <taxon>Bacillati</taxon>
        <taxon>Bacillota</taxon>
        <taxon>Bacilli</taxon>
        <taxon>Bacillales</taxon>
        <taxon>Bacillaceae</taxon>
        <taxon>Bacillus</taxon>
        <taxon>Bacillus cereus group</taxon>
    </lineage>
</organism>
<evidence type="ECO:0000313" key="3">
    <source>
        <dbReference type="Proteomes" id="UP000014018"/>
    </source>
</evidence>
<dbReference type="InterPro" id="IPR000157">
    <property type="entry name" value="TIR_dom"/>
</dbReference>
<dbReference type="InterPro" id="IPR035897">
    <property type="entry name" value="Toll_tir_struct_dom_sf"/>
</dbReference>
<sequence length="388" mass="43979">MNEIATNSDMVDFFISYNHKDKEYAEWISWILEHAGHTTIIQAWDFKPGNNFAILMHQAASQSRHTLALLSNNYLGSQFTLPEWIAAFSDDPTGERQKLIPVRIEDIKLEGLLKSILYIDLVGLDQEQATAAILEGVQTKRKKPTTPPPFPGIIQKKTDVQDSIVEGEWYKPWIESRLKEIQITGPYLEIMEGAKLVVHLIPIEAITSSKIYGIEELEQLSLRPLYGTTWGPQINKHGFCTYAQFPANALPHSYVQIHRNGIVEAVDTGILEGRDKYIPGVAFEQKIILAIENYYKGALQKLEIKLPFVIYITLIDVKGHYISMNPKDSEVKIADETLQLPPVIINSWKTDIGSALKPSFDYLWNNCGVVGSPNYNKEGIFKLDPYIY</sequence>
<dbReference type="Gene3D" id="3.40.50.10140">
    <property type="entry name" value="Toll/interleukin-1 receptor homology (TIR) domain"/>
    <property type="match status" value="1"/>
</dbReference>
<dbReference type="SMART" id="SM00255">
    <property type="entry name" value="TIR"/>
    <property type="match status" value="1"/>
</dbReference>
<dbReference type="AlphaFoldDB" id="A0A9W5UZ92"/>
<gene>
    <name evidence="2" type="ORF">IIU_06551</name>
</gene>
<comment type="caution">
    <text evidence="2">The sequence shown here is derived from an EMBL/GenBank/DDBJ whole genome shotgun (WGS) entry which is preliminary data.</text>
</comment>
<proteinExistence type="predicted"/>
<protein>
    <recommendedName>
        <fullName evidence="1">TIR domain-containing protein</fullName>
    </recommendedName>
</protein>
<feature type="domain" description="TIR" evidence="1">
    <location>
        <begin position="9"/>
        <end position="144"/>
    </location>
</feature>
<dbReference type="Proteomes" id="UP000014018">
    <property type="component" value="Unassembled WGS sequence"/>
</dbReference>
<accession>A0A9W5UZ92</accession>
<name>A0A9W5UZ92_BACCE</name>